<dbReference type="InterPro" id="IPR026019">
    <property type="entry name" value="Ribul_P_3_epim"/>
</dbReference>
<dbReference type="SUPFAM" id="SSF51366">
    <property type="entry name" value="Ribulose-phoshate binding barrel"/>
    <property type="match status" value="1"/>
</dbReference>
<keyword evidence="13" id="KW-1185">Reference proteome</keyword>
<dbReference type="CDD" id="cd00429">
    <property type="entry name" value="RPE"/>
    <property type="match status" value="1"/>
</dbReference>
<feature type="binding site" evidence="10">
    <location>
        <begin position="191"/>
        <end position="193"/>
    </location>
    <ligand>
        <name>substrate</name>
    </ligand>
</feature>
<dbReference type="Pfam" id="PF00834">
    <property type="entry name" value="Ribul_P_3_epim"/>
    <property type="match status" value="1"/>
</dbReference>
<dbReference type="PANTHER" id="PTHR11749">
    <property type="entry name" value="RIBULOSE-5-PHOSPHATE-3-EPIMERASE"/>
    <property type="match status" value="1"/>
</dbReference>
<evidence type="ECO:0000256" key="4">
    <source>
        <dbReference type="ARBA" id="ARBA00001947"/>
    </source>
</evidence>
<dbReference type="PROSITE" id="PS01086">
    <property type="entry name" value="RIBUL_P_3_EPIMER_2"/>
    <property type="match status" value="1"/>
</dbReference>
<evidence type="ECO:0000256" key="3">
    <source>
        <dbReference type="ARBA" id="ARBA00001941"/>
    </source>
</evidence>
<dbReference type="Gene3D" id="3.20.20.70">
    <property type="entry name" value="Aldolase class I"/>
    <property type="match status" value="1"/>
</dbReference>
<sequence length="234" mass="24764">MTAQTDTQAPDPVSSDETRRVKLAPSILSCDFTRLGEEMQAIAGADWAHVDVMDGAFVPNISFGMPILAAARRASNLPLDVHLMIERPERYLKDFAAAGADSITVHVESTPHIHRAVQQIRELGKRAGVTLNPGTPLEAVRPLLADVDVVLVMSVNPGFGGQKFIPASLDRIRTLRRWLDEAGSGAELQVDGGVSPTNARAVVSAGATVLVAGSAVFGKDGAGAGLERLREALK</sequence>
<comment type="catalytic activity">
    <reaction evidence="1 10 11">
        <text>D-ribulose 5-phosphate = D-xylulose 5-phosphate</text>
        <dbReference type="Rhea" id="RHEA:13677"/>
        <dbReference type="ChEBI" id="CHEBI:57737"/>
        <dbReference type="ChEBI" id="CHEBI:58121"/>
        <dbReference type="EC" id="5.1.3.1"/>
    </reaction>
</comment>
<keyword evidence="10 11" id="KW-0119">Carbohydrate metabolism</keyword>
<evidence type="ECO:0000256" key="6">
    <source>
        <dbReference type="ARBA" id="ARBA00009541"/>
    </source>
</evidence>
<comment type="pathway">
    <text evidence="10">Carbohydrate degradation.</text>
</comment>
<feature type="active site" description="Proton acceptor" evidence="10">
    <location>
        <position position="51"/>
    </location>
</feature>
<gene>
    <name evidence="10 12" type="primary">rpe</name>
    <name evidence="12" type="ORF">ORD21_04205</name>
</gene>
<evidence type="ECO:0000256" key="11">
    <source>
        <dbReference type="PIRNR" id="PIRNR001461"/>
    </source>
</evidence>
<evidence type="ECO:0000256" key="8">
    <source>
        <dbReference type="ARBA" id="ARBA00022723"/>
    </source>
</evidence>
<dbReference type="HAMAP" id="MF_02227">
    <property type="entry name" value="RPE"/>
    <property type="match status" value="1"/>
</dbReference>
<dbReference type="InterPro" id="IPR011060">
    <property type="entry name" value="RibuloseP-bd_barrel"/>
</dbReference>
<feature type="binding site" evidence="10">
    <location>
        <position position="49"/>
    </location>
    <ligand>
        <name>a divalent metal cation</name>
        <dbReference type="ChEBI" id="CHEBI:60240"/>
    </ligand>
</feature>
<keyword evidence="9 10" id="KW-0413">Isomerase</keyword>
<name>A0ABU4DNX5_9DEIO</name>
<organism evidence="12 13">
    <name type="scientific">Deinococcus arenicola</name>
    <dbReference type="NCBI Taxonomy" id="2994950"/>
    <lineage>
        <taxon>Bacteria</taxon>
        <taxon>Thermotogati</taxon>
        <taxon>Deinococcota</taxon>
        <taxon>Deinococci</taxon>
        <taxon>Deinococcales</taxon>
        <taxon>Deinococcaceae</taxon>
        <taxon>Deinococcus</taxon>
    </lineage>
</organism>
<comment type="cofactor">
    <cofactor evidence="3">
        <name>Co(2+)</name>
        <dbReference type="ChEBI" id="CHEBI:48828"/>
    </cofactor>
</comment>
<comment type="function">
    <text evidence="10">Catalyzes the reversible epimerization of D-ribulose 5-phosphate to D-xylulose 5-phosphate.</text>
</comment>
<dbReference type="PIRSF" id="PIRSF001461">
    <property type="entry name" value="RPE"/>
    <property type="match status" value="1"/>
</dbReference>
<comment type="cofactor">
    <cofactor evidence="4">
        <name>Zn(2+)</name>
        <dbReference type="ChEBI" id="CHEBI:29105"/>
    </cofactor>
</comment>
<evidence type="ECO:0000256" key="10">
    <source>
        <dbReference type="HAMAP-Rule" id="MF_02227"/>
    </source>
</evidence>
<feature type="binding site" evidence="10">
    <location>
        <position position="26"/>
    </location>
    <ligand>
        <name>substrate</name>
    </ligand>
</feature>
<evidence type="ECO:0000256" key="5">
    <source>
        <dbReference type="ARBA" id="ARBA00001954"/>
    </source>
</evidence>
<evidence type="ECO:0000313" key="12">
    <source>
        <dbReference type="EMBL" id="MDV6373799.1"/>
    </source>
</evidence>
<keyword evidence="8 10" id="KW-0479">Metal-binding</keyword>
<dbReference type="InterPro" id="IPR013785">
    <property type="entry name" value="Aldolase_TIM"/>
</dbReference>
<feature type="binding site" evidence="10">
    <location>
        <begin position="158"/>
        <end position="161"/>
    </location>
    <ligand>
        <name>substrate</name>
    </ligand>
</feature>
<feature type="binding site" evidence="10">
    <location>
        <begin position="213"/>
        <end position="214"/>
    </location>
    <ligand>
        <name>substrate</name>
    </ligand>
</feature>
<feature type="binding site" evidence="10">
    <location>
        <position position="82"/>
    </location>
    <ligand>
        <name>substrate</name>
    </ligand>
</feature>
<feature type="active site" description="Proton donor" evidence="10">
    <location>
        <position position="191"/>
    </location>
</feature>
<comment type="cofactor">
    <cofactor evidence="2">
        <name>Mn(2+)</name>
        <dbReference type="ChEBI" id="CHEBI:29035"/>
    </cofactor>
</comment>
<comment type="cofactor">
    <cofactor evidence="10">
        <name>a divalent metal cation</name>
        <dbReference type="ChEBI" id="CHEBI:60240"/>
    </cofactor>
    <text evidence="10">Binds 1 divalent metal cation per subunit.</text>
</comment>
<dbReference type="RefSeq" id="WP_317639116.1">
    <property type="nucleotide sequence ID" value="NZ_JAPMIV010000004.1"/>
</dbReference>
<dbReference type="InterPro" id="IPR000056">
    <property type="entry name" value="Ribul_P_3_epim-like"/>
</dbReference>
<comment type="cofactor">
    <cofactor evidence="5">
        <name>Fe(2+)</name>
        <dbReference type="ChEBI" id="CHEBI:29033"/>
    </cofactor>
</comment>
<evidence type="ECO:0000256" key="9">
    <source>
        <dbReference type="ARBA" id="ARBA00023235"/>
    </source>
</evidence>
<dbReference type="NCBIfam" id="TIGR01163">
    <property type="entry name" value="rpe"/>
    <property type="match status" value="1"/>
</dbReference>
<dbReference type="NCBIfam" id="NF004076">
    <property type="entry name" value="PRK05581.1-4"/>
    <property type="match status" value="1"/>
</dbReference>
<feature type="binding site" evidence="10">
    <location>
        <position position="51"/>
    </location>
    <ligand>
        <name>a divalent metal cation</name>
        <dbReference type="ChEBI" id="CHEBI:60240"/>
    </ligand>
</feature>
<evidence type="ECO:0000313" key="13">
    <source>
        <dbReference type="Proteomes" id="UP001276150"/>
    </source>
</evidence>
<comment type="caution">
    <text evidence="12">The sequence shown here is derived from an EMBL/GenBank/DDBJ whole genome shotgun (WGS) entry which is preliminary data.</text>
</comment>
<dbReference type="Proteomes" id="UP001276150">
    <property type="component" value="Unassembled WGS sequence"/>
</dbReference>
<evidence type="ECO:0000256" key="2">
    <source>
        <dbReference type="ARBA" id="ARBA00001936"/>
    </source>
</evidence>
<comment type="similarity">
    <text evidence="6 10 11">Belongs to the ribulose-phosphate 3-epimerase family.</text>
</comment>
<dbReference type="EC" id="5.1.3.1" evidence="7 10"/>
<evidence type="ECO:0000256" key="7">
    <source>
        <dbReference type="ARBA" id="ARBA00013188"/>
    </source>
</evidence>
<reference evidence="12 13" key="1">
    <citation type="submission" date="2022-11" db="EMBL/GenBank/DDBJ databases">
        <title>Deinococcus ZS9-10, Low Temperature and Draught-tolerating, UV-resistant Bacteria from Continental Antarctica.</title>
        <authorList>
            <person name="Cheng L."/>
        </authorList>
    </citation>
    <scope>NUCLEOTIDE SEQUENCE [LARGE SCALE GENOMIC DNA]</scope>
    <source>
        <strain evidence="12 13">ZS9-10</strain>
    </source>
</reference>
<feature type="binding site" evidence="10">
    <location>
        <position position="82"/>
    </location>
    <ligand>
        <name>a divalent metal cation</name>
        <dbReference type="ChEBI" id="CHEBI:60240"/>
    </ligand>
</feature>
<feature type="binding site" evidence="10">
    <location>
        <position position="191"/>
    </location>
    <ligand>
        <name>a divalent metal cation</name>
        <dbReference type="ChEBI" id="CHEBI:60240"/>
    </ligand>
</feature>
<evidence type="ECO:0000256" key="1">
    <source>
        <dbReference type="ARBA" id="ARBA00001782"/>
    </source>
</evidence>
<dbReference type="GO" id="GO:0004750">
    <property type="term" value="F:D-ribulose-phosphate 3-epimerase activity"/>
    <property type="evidence" value="ECO:0007669"/>
    <property type="project" value="UniProtKB-EC"/>
</dbReference>
<proteinExistence type="inferred from homology"/>
<accession>A0ABU4DNX5</accession>
<protein>
    <recommendedName>
        <fullName evidence="7 10">Ribulose-phosphate 3-epimerase</fullName>
        <ecNumber evidence="7 10">5.1.3.1</ecNumber>
    </recommendedName>
</protein>
<dbReference type="EMBL" id="JAPMIV010000004">
    <property type="protein sequence ID" value="MDV6373799.1"/>
    <property type="molecule type" value="Genomic_DNA"/>
</dbReference>